<feature type="transmembrane region" description="Helical" evidence="2">
    <location>
        <begin position="212"/>
        <end position="237"/>
    </location>
</feature>
<evidence type="ECO:0000313" key="3">
    <source>
        <dbReference type="EMBL" id="KAK3361323.1"/>
    </source>
</evidence>
<sequence length="397" mass="43379">MASEKVQFNNPWGGHDYVSVERPRHFRRRRPRRPTSTSASCAIPSVALHSGLATAAYVAGRLTDRVETKDWLWPGAQIINAWWSAVGTQVMRDDIPLGTALRALSRPERLILAGVTLWGGRLFTRVVRRPLARSRRASTKTSTKKLGTNRSATTTVSNGSATTTATTTATNGSATTPATTATVSVTANGPAHHDDPRYEAAKKAHHGGAAGFWNGALFTLYLPEALVQVVVSLPFAAPFRGRRGMLPASTLLGTHSPAFQALAAGLFAAGFALEAIADWQLDRFKDREDDGDGAKRGMCREGVWAFYLGDALVHLSFPLMLYASHMLAPIELLGPLANYARRYSAENVIKKIDFDKYRREHNAFWPDRAEVFNKWWWIVVGCGVAGAVLKCVVMGAY</sequence>
<organism evidence="3 4">
    <name type="scientific">Lasiosphaeria ovina</name>
    <dbReference type="NCBI Taxonomy" id="92902"/>
    <lineage>
        <taxon>Eukaryota</taxon>
        <taxon>Fungi</taxon>
        <taxon>Dikarya</taxon>
        <taxon>Ascomycota</taxon>
        <taxon>Pezizomycotina</taxon>
        <taxon>Sordariomycetes</taxon>
        <taxon>Sordariomycetidae</taxon>
        <taxon>Sordariales</taxon>
        <taxon>Lasiosphaeriaceae</taxon>
        <taxon>Lasiosphaeria</taxon>
    </lineage>
</organism>
<dbReference type="InterPro" id="IPR010721">
    <property type="entry name" value="UstE-like"/>
</dbReference>
<dbReference type="AlphaFoldDB" id="A0AAE0JT92"/>
<feature type="compositionally biased region" description="Low complexity" evidence="1">
    <location>
        <begin position="151"/>
        <end position="178"/>
    </location>
</feature>
<evidence type="ECO:0000256" key="2">
    <source>
        <dbReference type="SAM" id="Phobius"/>
    </source>
</evidence>
<keyword evidence="2" id="KW-1133">Transmembrane helix</keyword>
<comment type="caution">
    <text evidence="3">The sequence shown here is derived from an EMBL/GenBank/DDBJ whole genome shotgun (WGS) entry which is preliminary data.</text>
</comment>
<dbReference type="Proteomes" id="UP001287356">
    <property type="component" value="Unassembled WGS sequence"/>
</dbReference>
<name>A0AAE0JT92_9PEZI</name>
<proteinExistence type="predicted"/>
<feature type="transmembrane region" description="Helical" evidence="2">
    <location>
        <begin position="375"/>
        <end position="396"/>
    </location>
</feature>
<keyword evidence="2" id="KW-0472">Membrane</keyword>
<dbReference type="EMBL" id="JAULSN010000012">
    <property type="protein sequence ID" value="KAK3361323.1"/>
    <property type="molecule type" value="Genomic_DNA"/>
</dbReference>
<accession>A0AAE0JT92</accession>
<keyword evidence="4" id="KW-1185">Reference proteome</keyword>
<feature type="transmembrane region" description="Helical" evidence="2">
    <location>
        <begin position="257"/>
        <end position="277"/>
    </location>
</feature>
<feature type="compositionally biased region" description="Polar residues" evidence="1">
    <location>
        <begin position="139"/>
        <end position="150"/>
    </location>
</feature>
<protein>
    <submittedName>
        <fullName evidence="3">Uncharacterized protein</fullName>
    </submittedName>
</protein>
<evidence type="ECO:0000313" key="4">
    <source>
        <dbReference type="Proteomes" id="UP001287356"/>
    </source>
</evidence>
<gene>
    <name evidence="3" type="ORF">B0T24DRAFT_652997</name>
</gene>
<feature type="region of interest" description="Disordered" evidence="1">
    <location>
        <begin position="133"/>
        <end position="178"/>
    </location>
</feature>
<dbReference type="Pfam" id="PF06966">
    <property type="entry name" value="DUF1295"/>
    <property type="match status" value="1"/>
</dbReference>
<keyword evidence="2" id="KW-0812">Transmembrane</keyword>
<evidence type="ECO:0000256" key="1">
    <source>
        <dbReference type="SAM" id="MobiDB-lite"/>
    </source>
</evidence>
<feature type="transmembrane region" description="Helical" evidence="2">
    <location>
        <begin position="304"/>
        <end position="323"/>
    </location>
</feature>
<reference evidence="3" key="1">
    <citation type="journal article" date="2023" name="Mol. Phylogenet. Evol.">
        <title>Genome-scale phylogeny and comparative genomics of the fungal order Sordariales.</title>
        <authorList>
            <person name="Hensen N."/>
            <person name="Bonometti L."/>
            <person name="Westerberg I."/>
            <person name="Brannstrom I.O."/>
            <person name="Guillou S."/>
            <person name="Cros-Aarteil S."/>
            <person name="Calhoun S."/>
            <person name="Haridas S."/>
            <person name="Kuo A."/>
            <person name="Mondo S."/>
            <person name="Pangilinan J."/>
            <person name="Riley R."/>
            <person name="LaButti K."/>
            <person name="Andreopoulos B."/>
            <person name="Lipzen A."/>
            <person name="Chen C."/>
            <person name="Yan M."/>
            <person name="Daum C."/>
            <person name="Ng V."/>
            <person name="Clum A."/>
            <person name="Steindorff A."/>
            <person name="Ohm R.A."/>
            <person name="Martin F."/>
            <person name="Silar P."/>
            <person name="Natvig D.O."/>
            <person name="Lalanne C."/>
            <person name="Gautier V."/>
            <person name="Ament-Velasquez S.L."/>
            <person name="Kruys A."/>
            <person name="Hutchinson M.I."/>
            <person name="Powell A.J."/>
            <person name="Barry K."/>
            <person name="Miller A.N."/>
            <person name="Grigoriev I.V."/>
            <person name="Debuchy R."/>
            <person name="Gladieux P."/>
            <person name="Hiltunen Thoren M."/>
            <person name="Johannesson H."/>
        </authorList>
    </citation>
    <scope>NUCLEOTIDE SEQUENCE</scope>
    <source>
        <strain evidence="3">CBS 958.72</strain>
    </source>
</reference>
<reference evidence="3" key="2">
    <citation type="submission" date="2023-06" db="EMBL/GenBank/DDBJ databases">
        <authorList>
            <consortium name="Lawrence Berkeley National Laboratory"/>
            <person name="Haridas S."/>
            <person name="Hensen N."/>
            <person name="Bonometti L."/>
            <person name="Westerberg I."/>
            <person name="Brannstrom I.O."/>
            <person name="Guillou S."/>
            <person name="Cros-Aarteil S."/>
            <person name="Calhoun S."/>
            <person name="Kuo A."/>
            <person name="Mondo S."/>
            <person name="Pangilinan J."/>
            <person name="Riley R."/>
            <person name="Labutti K."/>
            <person name="Andreopoulos B."/>
            <person name="Lipzen A."/>
            <person name="Chen C."/>
            <person name="Yanf M."/>
            <person name="Daum C."/>
            <person name="Ng V."/>
            <person name="Clum A."/>
            <person name="Steindorff A."/>
            <person name="Ohm R."/>
            <person name="Martin F."/>
            <person name="Silar P."/>
            <person name="Natvig D."/>
            <person name="Lalanne C."/>
            <person name="Gautier V."/>
            <person name="Ament-Velasquez S.L."/>
            <person name="Kruys A."/>
            <person name="Hutchinson M.I."/>
            <person name="Powell A.J."/>
            <person name="Barry K."/>
            <person name="Miller A.N."/>
            <person name="Grigoriev I.V."/>
            <person name="Debuchy R."/>
            <person name="Gladieux P."/>
            <person name="Thoren M.H."/>
            <person name="Johannesson H."/>
        </authorList>
    </citation>
    <scope>NUCLEOTIDE SEQUENCE</scope>
    <source>
        <strain evidence="3">CBS 958.72</strain>
    </source>
</reference>